<comment type="caution">
    <text evidence="3">The sequence shown here is derived from an EMBL/GenBank/DDBJ whole genome shotgun (WGS) entry which is preliminary data.</text>
</comment>
<keyword evidence="4" id="KW-1185">Reference proteome</keyword>
<dbReference type="EMBL" id="VLTJ01000029">
    <property type="protein sequence ID" value="TSH92941.1"/>
    <property type="molecule type" value="Genomic_DNA"/>
</dbReference>
<protein>
    <submittedName>
        <fullName evidence="3">Tripartite tricarboxylate transporter substrate binding protein</fullName>
    </submittedName>
</protein>
<accession>A0A556AJ89</accession>
<proteinExistence type="inferred from homology"/>
<dbReference type="InterPro" id="IPR042100">
    <property type="entry name" value="Bug_dom1"/>
</dbReference>
<dbReference type="PROSITE" id="PS51318">
    <property type="entry name" value="TAT"/>
    <property type="match status" value="1"/>
</dbReference>
<evidence type="ECO:0000313" key="3">
    <source>
        <dbReference type="EMBL" id="TSH92941.1"/>
    </source>
</evidence>
<dbReference type="InterPro" id="IPR005064">
    <property type="entry name" value="BUG"/>
</dbReference>
<keyword evidence="2" id="KW-0732">Signal</keyword>
<dbReference type="AlphaFoldDB" id="A0A556AJ89"/>
<dbReference type="InterPro" id="IPR006311">
    <property type="entry name" value="TAT_signal"/>
</dbReference>
<evidence type="ECO:0000256" key="1">
    <source>
        <dbReference type="ARBA" id="ARBA00006987"/>
    </source>
</evidence>
<comment type="similarity">
    <text evidence="1">Belongs to the UPF0065 (bug) family.</text>
</comment>
<dbReference type="Gene3D" id="3.40.190.10">
    <property type="entry name" value="Periplasmic binding protein-like II"/>
    <property type="match status" value="1"/>
</dbReference>
<dbReference type="CDD" id="cd13578">
    <property type="entry name" value="PBP2_Bug27"/>
    <property type="match status" value="1"/>
</dbReference>
<dbReference type="Proteomes" id="UP000318405">
    <property type="component" value="Unassembled WGS sequence"/>
</dbReference>
<evidence type="ECO:0000256" key="2">
    <source>
        <dbReference type="SAM" id="SignalP"/>
    </source>
</evidence>
<evidence type="ECO:0000313" key="4">
    <source>
        <dbReference type="Proteomes" id="UP000318405"/>
    </source>
</evidence>
<dbReference type="PANTHER" id="PTHR42928:SF5">
    <property type="entry name" value="BLR1237 PROTEIN"/>
    <property type="match status" value="1"/>
</dbReference>
<feature type="chain" id="PRO_5021797561" evidence="2">
    <location>
        <begin position="30"/>
        <end position="330"/>
    </location>
</feature>
<organism evidence="3 4">
    <name type="scientific">Verticiella sediminum</name>
    <dbReference type="NCBI Taxonomy" id="1247510"/>
    <lineage>
        <taxon>Bacteria</taxon>
        <taxon>Pseudomonadati</taxon>
        <taxon>Pseudomonadota</taxon>
        <taxon>Betaproteobacteria</taxon>
        <taxon>Burkholderiales</taxon>
        <taxon>Alcaligenaceae</taxon>
        <taxon>Verticiella</taxon>
    </lineage>
</organism>
<dbReference type="PANTHER" id="PTHR42928">
    <property type="entry name" value="TRICARBOXYLATE-BINDING PROTEIN"/>
    <property type="match status" value="1"/>
</dbReference>
<dbReference type="Pfam" id="PF03401">
    <property type="entry name" value="TctC"/>
    <property type="match status" value="1"/>
</dbReference>
<sequence>MKPTIIARRRLLAALALGSLLAPLPAVHAAPANQPIRLVVPFPPGGGTDAVARLLGNHLGDTLGVPVVIENRAGASGVIGIEAAARLPADGNNIVIGQADNLAVAPLLIKSVTYDAQADFQAVAHVADIPLLLVTATEQPYQTLADVVQAGRADPLLLTFGSAGVGTTPHLAGELFAQAADIKMHHISYKGSAPALTDVVAGRVTLMVSSISLAVPMIQSGKLRALAVTGAERSAALPDVPTVAEAANLPGFDVGTWYGIFAPKGTPQPAIERLNTGLNDVLRQPEVRAFLETQEGGVVRGGEPQALAERLAADIPRWRQVIADAGITLD</sequence>
<dbReference type="OrthoDB" id="8678477at2"/>
<name>A0A556AJ89_9BURK</name>
<feature type="signal peptide" evidence="2">
    <location>
        <begin position="1"/>
        <end position="29"/>
    </location>
</feature>
<dbReference type="PIRSF" id="PIRSF017082">
    <property type="entry name" value="YflP"/>
    <property type="match status" value="1"/>
</dbReference>
<dbReference type="SUPFAM" id="SSF53850">
    <property type="entry name" value="Periplasmic binding protein-like II"/>
    <property type="match status" value="1"/>
</dbReference>
<dbReference type="Gene3D" id="3.40.190.150">
    <property type="entry name" value="Bordetella uptake gene, domain 1"/>
    <property type="match status" value="1"/>
</dbReference>
<dbReference type="RefSeq" id="WP_143949307.1">
    <property type="nucleotide sequence ID" value="NZ_BAABMB010000001.1"/>
</dbReference>
<gene>
    <name evidence="3" type="ORF">FOZ76_16270</name>
</gene>
<reference evidence="3 4" key="1">
    <citation type="submission" date="2019-07" db="EMBL/GenBank/DDBJ databases">
        <title>Qingshengfaniella alkalisoli gen. nov., sp. nov., isolated from saline soil.</title>
        <authorList>
            <person name="Xu L."/>
            <person name="Huang X.-X."/>
            <person name="Sun J.-Q."/>
        </authorList>
    </citation>
    <scope>NUCLEOTIDE SEQUENCE [LARGE SCALE GENOMIC DNA]</scope>
    <source>
        <strain evidence="3 4">DSM 27279</strain>
    </source>
</reference>